<sequence>MEPGLSAQTCYVDTSVGVALPSREPTAPHARAVLQGGWRLLTADWTEVEVASALAAKARRGDFAPATAAALCDAYRDGVRRGGIDVVAGEGEDFSAAAGLCQRVASGLRAGDALHLALAWRRGCTLFFGFDRLLNRNARALGLGWPDEEVPHRTGRSGITT</sequence>
<keyword evidence="3" id="KW-1185">Reference proteome</keyword>
<dbReference type="CDD" id="cd09874">
    <property type="entry name" value="PIN_MT3492-like"/>
    <property type="match status" value="1"/>
</dbReference>
<dbReference type="Proteomes" id="UP000320225">
    <property type="component" value="Unassembled WGS sequence"/>
</dbReference>
<dbReference type="GO" id="GO:0004519">
    <property type="term" value="F:endonuclease activity"/>
    <property type="evidence" value="ECO:0007669"/>
    <property type="project" value="UniProtKB-KW"/>
</dbReference>
<dbReference type="SUPFAM" id="SSF88723">
    <property type="entry name" value="PIN domain-like"/>
    <property type="match status" value="1"/>
</dbReference>
<dbReference type="InterPro" id="IPR029060">
    <property type="entry name" value="PIN-like_dom_sf"/>
</dbReference>
<protein>
    <submittedName>
        <fullName evidence="2">tRNA(fMet)-specific endonuclease VapC</fullName>
        <ecNumber evidence="2">3.1.-.-</ecNumber>
    </submittedName>
</protein>
<evidence type="ECO:0000313" key="2">
    <source>
        <dbReference type="EMBL" id="TSE26799.1"/>
    </source>
</evidence>
<dbReference type="InterPro" id="IPR002716">
    <property type="entry name" value="PIN_dom"/>
</dbReference>
<feature type="domain" description="PIN" evidence="1">
    <location>
        <begin position="11"/>
        <end position="138"/>
    </location>
</feature>
<evidence type="ECO:0000259" key="1">
    <source>
        <dbReference type="Pfam" id="PF01850"/>
    </source>
</evidence>
<gene>
    <name evidence="2" type="primary">vapC_5</name>
    <name evidence="2" type="ORF">Tsedi_00507</name>
</gene>
<dbReference type="Gene3D" id="3.40.50.1010">
    <property type="entry name" value="5'-nuclease"/>
    <property type="match status" value="1"/>
</dbReference>
<dbReference type="Pfam" id="PF01850">
    <property type="entry name" value="PIN"/>
    <property type="match status" value="1"/>
</dbReference>
<dbReference type="EC" id="3.1.-.-" evidence="2"/>
<evidence type="ECO:0000313" key="3">
    <source>
        <dbReference type="Proteomes" id="UP000320225"/>
    </source>
</evidence>
<keyword evidence="2" id="KW-0378">Hydrolase</keyword>
<keyword evidence="2" id="KW-0540">Nuclease</keyword>
<dbReference type="EMBL" id="VJND01000002">
    <property type="protein sequence ID" value="TSE26799.1"/>
    <property type="molecule type" value="Genomic_DNA"/>
</dbReference>
<name>A0A554WTA6_9BURK</name>
<keyword evidence="2" id="KW-0255">Endonuclease</keyword>
<dbReference type="AlphaFoldDB" id="A0A554WTA6"/>
<accession>A0A554WTA6</accession>
<dbReference type="OrthoDB" id="557780at2"/>
<proteinExistence type="predicted"/>
<organism evidence="2 3">
    <name type="scientific">Tepidimonas sediminis</name>
    <dbReference type="NCBI Taxonomy" id="2588941"/>
    <lineage>
        <taxon>Bacteria</taxon>
        <taxon>Pseudomonadati</taxon>
        <taxon>Pseudomonadota</taxon>
        <taxon>Betaproteobacteria</taxon>
        <taxon>Burkholderiales</taxon>
        <taxon>Tepidimonas</taxon>
    </lineage>
</organism>
<dbReference type="GO" id="GO:0016787">
    <property type="term" value="F:hydrolase activity"/>
    <property type="evidence" value="ECO:0007669"/>
    <property type="project" value="UniProtKB-KW"/>
</dbReference>
<comment type="caution">
    <text evidence="2">The sequence shown here is derived from an EMBL/GenBank/DDBJ whole genome shotgun (WGS) entry which is preliminary data.</text>
</comment>
<reference evidence="2 3" key="1">
    <citation type="submission" date="2019-07" db="EMBL/GenBank/DDBJ databases">
        <title>Tepidimonas sediminis YIM 72259 draft genome.</title>
        <authorList>
            <person name="Da Costa M.S."/>
            <person name="Froufe H.J.C."/>
            <person name="Egas C."/>
            <person name="Albuquerque L."/>
        </authorList>
    </citation>
    <scope>NUCLEOTIDE SEQUENCE [LARGE SCALE GENOMIC DNA]</scope>
    <source>
        <strain evidence="2 3">YIM 72259</strain>
    </source>
</reference>